<dbReference type="PANTHER" id="PTHR33702">
    <property type="entry name" value="BNAA09G40010D PROTEIN"/>
    <property type="match status" value="1"/>
</dbReference>
<name>A0A835JH31_9ROSI</name>
<dbReference type="AlphaFoldDB" id="A0A835JH31"/>
<dbReference type="EMBL" id="JADGMS010000014">
    <property type="protein sequence ID" value="KAF9669296.1"/>
    <property type="molecule type" value="Genomic_DNA"/>
</dbReference>
<protein>
    <submittedName>
        <fullName evidence="1">Uncharacterized protein</fullName>
    </submittedName>
</protein>
<dbReference type="OrthoDB" id="1898021at2759"/>
<gene>
    <name evidence="1" type="ORF">SADUNF_Sadunf14G0092900</name>
</gene>
<reference evidence="1 2" key="1">
    <citation type="submission" date="2020-10" db="EMBL/GenBank/DDBJ databases">
        <title>Plant Genome Project.</title>
        <authorList>
            <person name="Zhang R.-G."/>
        </authorList>
    </citation>
    <scope>NUCLEOTIDE SEQUENCE [LARGE SCALE GENOMIC DNA]</scope>
    <source>
        <strain evidence="1">FAFU-HL-1</strain>
        <tissue evidence="1">Leaf</tissue>
    </source>
</reference>
<evidence type="ECO:0000313" key="2">
    <source>
        <dbReference type="Proteomes" id="UP000657918"/>
    </source>
</evidence>
<accession>A0A835JH31</accession>
<proteinExistence type="predicted"/>
<sequence length="216" mass="24531">MEGVSATMYTKMRGYWRRRGYERINGSGWIRRNQPVELGSGSSTSTRRRRRRFSWRIKIKPKLKILKMSSPKKFFVWLRDAYVKMMLGFANSRAIGTSGFGDAFGARPVKEYDEKMIIEIYKSLVVAQGQLVPRDAASSLTATRFARANGVFWERRRRGSCQESDQEAAKAFNVDSSPLIATKHVLSTTKPNPAVGLAYKEEAIFEDKGIHSHDGL</sequence>
<dbReference type="PANTHER" id="PTHR33702:SF5">
    <property type="entry name" value="OS01G0308600 PROTEIN"/>
    <property type="match status" value="1"/>
</dbReference>
<organism evidence="1 2">
    <name type="scientific">Salix dunnii</name>
    <dbReference type="NCBI Taxonomy" id="1413687"/>
    <lineage>
        <taxon>Eukaryota</taxon>
        <taxon>Viridiplantae</taxon>
        <taxon>Streptophyta</taxon>
        <taxon>Embryophyta</taxon>
        <taxon>Tracheophyta</taxon>
        <taxon>Spermatophyta</taxon>
        <taxon>Magnoliopsida</taxon>
        <taxon>eudicotyledons</taxon>
        <taxon>Gunneridae</taxon>
        <taxon>Pentapetalae</taxon>
        <taxon>rosids</taxon>
        <taxon>fabids</taxon>
        <taxon>Malpighiales</taxon>
        <taxon>Salicaceae</taxon>
        <taxon>Saliceae</taxon>
        <taxon>Salix</taxon>
    </lineage>
</organism>
<dbReference type="Proteomes" id="UP000657918">
    <property type="component" value="Unassembled WGS sequence"/>
</dbReference>
<evidence type="ECO:0000313" key="1">
    <source>
        <dbReference type="EMBL" id="KAF9669296.1"/>
    </source>
</evidence>
<comment type="caution">
    <text evidence="1">The sequence shown here is derived from an EMBL/GenBank/DDBJ whole genome shotgun (WGS) entry which is preliminary data.</text>
</comment>
<keyword evidence="2" id="KW-1185">Reference proteome</keyword>